<dbReference type="SUPFAM" id="SSF46785">
    <property type="entry name" value="Winged helix' DNA-binding domain"/>
    <property type="match status" value="1"/>
</dbReference>
<dbReference type="GO" id="GO:0043565">
    <property type="term" value="F:sequence-specific DNA binding"/>
    <property type="evidence" value="ECO:0007669"/>
    <property type="project" value="InterPro"/>
</dbReference>
<dbReference type="PROSITE" id="PS51433">
    <property type="entry name" value="PNT"/>
    <property type="match status" value="1"/>
</dbReference>
<dbReference type="Proteomes" id="UP000314986">
    <property type="component" value="Unassembled WGS sequence"/>
</dbReference>
<dbReference type="PRINTS" id="PR00454">
    <property type="entry name" value="ETSDOMAIN"/>
</dbReference>
<reference evidence="9" key="1">
    <citation type="journal article" date="2006" name="Science">
        <title>Ancient noncoding elements conserved in the human genome.</title>
        <authorList>
            <person name="Venkatesh B."/>
            <person name="Kirkness E.F."/>
            <person name="Loh Y.H."/>
            <person name="Halpern A.L."/>
            <person name="Lee A.P."/>
            <person name="Johnson J."/>
            <person name="Dandona N."/>
            <person name="Viswanathan L.D."/>
            <person name="Tay A."/>
            <person name="Venter J.C."/>
            <person name="Strausberg R.L."/>
            <person name="Brenner S."/>
        </authorList>
    </citation>
    <scope>NUCLEOTIDE SEQUENCE [LARGE SCALE GENOMIC DNA]</scope>
</reference>
<evidence type="ECO:0000256" key="4">
    <source>
        <dbReference type="ARBA" id="ARBA00023242"/>
    </source>
</evidence>
<evidence type="ECO:0000259" key="6">
    <source>
        <dbReference type="PROSITE" id="PS50061"/>
    </source>
</evidence>
<keyword evidence="3 5" id="KW-0238">DNA-binding</keyword>
<dbReference type="AlphaFoldDB" id="A0A4W3JZR4"/>
<comment type="subcellular location">
    <subcellularLocation>
        <location evidence="1 5">Nucleus</location>
    </subcellularLocation>
</comment>
<dbReference type="InterPro" id="IPR013761">
    <property type="entry name" value="SAM/pointed_sf"/>
</dbReference>
<evidence type="ECO:0000256" key="1">
    <source>
        <dbReference type="ARBA" id="ARBA00004123"/>
    </source>
</evidence>
<dbReference type="GO" id="GO:0005634">
    <property type="term" value="C:nucleus"/>
    <property type="evidence" value="ECO:0007669"/>
    <property type="project" value="UniProtKB-SubCell"/>
</dbReference>
<dbReference type="Ensembl" id="ENSCMIT00000049183.1">
    <property type="protein sequence ID" value="ENSCMIP00000048507.1"/>
    <property type="gene ID" value="ENSCMIG00000019828.1"/>
</dbReference>
<dbReference type="Gene3D" id="1.10.150.50">
    <property type="entry name" value="Transcription Factor, Ets-1"/>
    <property type="match status" value="1"/>
</dbReference>
<evidence type="ECO:0000313" key="9">
    <source>
        <dbReference type="Proteomes" id="UP000314986"/>
    </source>
</evidence>
<dbReference type="STRING" id="7868.ENSCMIP00000048507"/>
<keyword evidence="4 5" id="KW-0539">Nucleus</keyword>
<feature type="domain" description="ETS" evidence="6">
    <location>
        <begin position="237"/>
        <end position="320"/>
    </location>
</feature>
<gene>
    <name evidence="8" type="primary">LOC103181884</name>
</gene>
<feature type="domain" description="PNT" evidence="7">
    <location>
        <begin position="125"/>
        <end position="210"/>
    </location>
</feature>
<dbReference type="Pfam" id="PF00178">
    <property type="entry name" value="Ets"/>
    <property type="match status" value="1"/>
</dbReference>
<sequence length="323" mass="37016">MDYDVAESGNFGEILPKQIEALTDTKASGCFPPSVPNSTLSTFPRGNQSPLHWSHFNVLQSREQESVQDTSAGSMASLFPGSSYLVQDVLCKPLEYSTFHPQGPEYMDVDTETLLEQIQSLLLREVCKEIQTACRLLNISPDPTEWSADNVGKWILWTEHQYKLPNIGKKGFLNLSGREMCYLTVEQFKERAATGGDVLHAHLDIWKSGTRTALHFNVEGKYQDPNEASLRSDTQPVHLWLFLKDLLLKPHNYGRFIRWLDKEKGIFKIEDSAQVARLWGIRKNRPAMNYDKLSRSIRQYYKKGIIKKPDIAQRLVYQFVHPL</sequence>
<evidence type="ECO:0000256" key="2">
    <source>
        <dbReference type="ARBA" id="ARBA00005562"/>
    </source>
</evidence>
<reference evidence="8" key="4">
    <citation type="submission" date="2025-08" db="UniProtKB">
        <authorList>
            <consortium name="Ensembl"/>
        </authorList>
    </citation>
    <scope>IDENTIFICATION</scope>
</reference>
<dbReference type="Pfam" id="PF02198">
    <property type="entry name" value="SAM_PNT"/>
    <property type="match status" value="1"/>
</dbReference>
<evidence type="ECO:0000256" key="5">
    <source>
        <dbReference type="RuleBase" id="RU004019"/>
    </source>
</evidence>
<reference evidence="9" key="2">
    <citation type="journal article" date="2007" name="PLoS Biol.">
        <title>Survey sequencing and comparative analysis of the elephant shark (Callorhinchus milii) genome.</title>
        <authorList>
            <person name="Venkatesh B."/>
            <person name="Kirkness E.F."/>
            <person name="Loh Y.H."/>
            <person name="Halpern A.L."/>
            <person name="Lee A.P."/>
            <person name="Johnson J."/>
            <person name="Dandona N."/>
            <person name="Viswanathan L.D."/>
            <person name="Tay A."/>
            <person name="Venter J.C."/>
            <person name="Strausberg R.L."/>
            <person name="Brenner S."/>
        </authorList>
    </citation>
    <scope>NUCLEOTIDE SEQUENCE [LARGE SCALE GENOMIC DNA]</scope>
</reference>
<dbReference type="InterPro" id="IPR046328">
    <property type="entry name" value="ETS_fam"/>
</dbReference>
<evidence type="ECO:0000256" key="3">
    <source>
        <dbReference type="ARBA" id="ARBA00023125"/>
    </source>
</evidence>
<reference evidence="8" key="5">
    <citation type="submission" date="2025-09" db="UniProtKB">
        <authorList>
            <consortium name="Ensembl"/>
        </authorList>
    </citation>
    <scope>IDENTIFICATION</scope>
</reference>
<dbReference type="SMART" id="SM00251">
    <property type="entry name" value="SAM_PNT"/>
    <property type="match status" value="1"/>
</dbReference>
<accession>A0A4W3JZR4</accession>
<organism evidence="8 9">
    <name type="scientific">Callorhinchus milii</name>
    <name type="common">Ghost shark</name>
    <dbReference type="NCBI Taxonomy" id="7868"/>
    <lineage>
        <taxon>Eukaryota</taxon>
        <taxon>Metazoa</taxon>
        <taxon>Chordata</taxon>
        <taxon>Craniata</taxon>
        <taxon>Vertebrata</taxon>
        <taxon>Chondrichthyes</taxon>
        <taxon>Holocephali</taxon>
        <taxon>Chimaeriformes</taxon>
        <taxon>Callorhinchidae</taxon>
        <taxon>Callorhinchus</taxon>
    </lineage>
</organism>
<proteinExistence type="inferred from homology"/>
<evidence type="ECO:0000259" key="7">
    <source>
        <dbReference type="PROSITE" id="PS51433"/>
    </source>
</evidence>
<dbReference type="PANTHER" id="PTHR11849">
    <property type="entry name" value="ETS"/>
    <property type="match status" value="1"/>
</dbReference>
<dbReference type="SUPFAM" id="SSF47769">
    <property type="entry name" value="SAM/Pointed domain"/>
    <property type="match status" value="1"/>
</dbReference>
<comment type="similarity">
    <text evidence="2 5">Belongs to the ETS family.</text>
</comment>
<dbReference type="GO" id="GO:0000981">
    <property type="term" value="F:DNA-binding transcription factor activity, RNA polymerase II-specific"/>
    <property type="evidence" value="ECO:0007669"/>
    <property type="project" value="TreeGrafter"/>
</dbReference>
<dbReference type="InterPro" id="IPR036390">
    <property type="entry name" value="WH_DNA-bd_sf"/>
</dbReference>
<reference evidence="9" key="3">
    <citation type="journal article" date="2014" name="Nature">
        <title>Elephant shark genome provides unique insights into gnathostome evolution.</title>
        <authorList>
            <consortium name="International Elephant Shark Genome Sequencing Consortium"/>
            <person name="Venkatesh B."/>
            <person name="Lee A.P."/>
            <person name="Ravi V."/>
            <person name="Maurya A.K."/>
            <person name="Lian M.M."/>
            <person name="Swann J.B."/>
            <person name="Ohta Y."/>
            <person name="Flajnik M.F."/>
            <person name="Sutoh Y."/>
            <person name="Kasahara M."/>
            <person name="Hoon S."/>
            <person name="Gangu V."/>
            <person name="Roy S.W."/>
            <person name="Irimia M."/>
            <person name="Korzh V."/>
            <person name="Kondrychyn I."/>
            <person name="Lim Z.W."/>
            <person name="Tay B.H."/>
            <person name="Tohari S."/>
            <person name="Kong K.W."/>
            <person name="Ho S."/>
            <person name="Lorente-Galdos B."/>
            <person name="Quilez J."/>
            <person name="Marques-Bonet T."/>
            <person name="Raney B.J."/>
            <person name="Ingham P.W."/>
            <person name="Tay A."/>
            <person name="Hillier L.W."/>
            <person name="Minx P."/>
            <person name="Boehm T."/>
            <person name="Wilson R.K."/>
            <person name="Brenner S."/>
            <person name="Warren W.C."/>
        </authorList>
    </citation>
    <scope>NUCLEOTIDE SEQUENCE [LARGE SCALE GENOMIC DNA]</scope>
</reference>
<dbReference type="InParanoid" id="A0A4W3JZR4"/>
<evidence type="ECO:0000313" key="8">
    <source>
        <dbReference type="Ensembl" id="ENSCMIP00000048507.1"/>
    </source>
</evidence>
<name>A0A4W3JZR4_CALMI</name>
<dbReference type="InterPro" id="IPR003118">
    <property type="entry name" value="Pointed_dom"/>
</dbReference>
<dbReference type="PROSITE" id="PS00346">
    <property type="entry name" value="ETS_DOMAIN_2"/>
    <property type="match status" value="1"/>
</dbReference>
<dbReference type="FunFam" id="1.10.10.10:FF:000220">
    <property type="entry name" value="SAM pointed domain-containing Ets transcription factor"/>
    <property type="match status" value="1"/>
</dbReference>
<dbReference type="GeneTree" id="ENSGT00940000157549"/>
<dbReference type="PROSITE" id="PS50061">
    <property type="entry name" value="ETS_DOMAIN_3"/>
    <property type="match status" value="1"/>
</dbReference>
<dbReference type="SMART" id="SM00413">
    <property type="entry name" value="ETS"/>
    <property type="match status" value="1"/>
</dbReference>
<keyword evidence="9" id="KW-1185">Reference proteome</keyword>
<dbReference type="InterPro" id="IPR000418">
    <property type="entry name" value="Ets_dom"/>
</dbReference>
<dbReference type="Gene3D" id="1.10.10.10">
    <property type="entry name" value="Winged helix-like DNA-binding domain superfamily/Winged helix DNA-binding domain"/>
    <property type="match status" value="1"/>
</dbReference>
<protein>
    <submittedName>
        <fullName evidence="8">SAM pointed domain-containing Ets transcription factor-like</fullName>
    </submittedName>
</protein>
<dbReference type="PANTHER" id="PTHR11849:SF182">
    <property type="entry name" value="SAM POINTED DOMAIN-CONTAINING ETS TRANSCRIPTION FACTOR"/>
    <property type="match status" value="1"/>
</dbReference>
<dbReference type="InterPro" id="IPR036388">
    <property type="entry name" value="WH-like_DNA-bd_sf"/>
</dbReference>
<dbReference type="GO" id="GO:0030154">
    <property type="term" value="P:cell differentiation"/>
    <property type="evidence" value="ECO:0007669"/>
    <property type="project" value="TreeGrafter"/>
</dbReference>